<name>A0A0R1YXH8_9LACO</name>
<dbReference type="AlphaFoldDB" id="A0A0R1YXH8"/>
<feature type="transmembrane region" description="Helical" evidence="1">
    <location>
        <begin position="44"/>
        <end position="61"/>
    </location>
</feature>
<reference evidence="2 3" key="1">
    <citation type="journal article" date="2015" name="Genome Announc.">
        <title>Expanding the biotechnology potential of lactobacilli through comparative genomics of 213 strains and associated genera.</title>
        <authorList>
            <person name="Sun Z."/>
            <person name="Harris H.M."/>
            <person name="McCann A."/>
            <person name="Guo C."/>
            <person name="Argimon S."/>
            <person name="Zhang W."/>
            <person name="Yang X."/>
            <person name="Jeffery I.B."/>
            <person name="Cooney J.C."/>
            <person name="Kagawa T.F."/>
            <person name="Liu W."/>
            <person name="Song Y."/>
            <person name="Salvetti E."/>
            <person name="Wrobel A."/>
            <person name="Rasinkangas P."/>
            <person name="Parkhill J."/>
            <person name="Rea M.C."/>
            <person name="O'Sullivan O."/>
            <person name="Ritari J."/>
            <person name="Douillard F.P."/>
            <person name="Paul Ross R."/>
            <person name="Yang R."/>
            <person name="Briner A.E."/>
            <person name="Felis G.E."/>
            <person name="de Vos W.M."/>
            <person name="Barrangou R."/>
            <person name="Klaenhammer T.R."/>
            <person name="Caufield P.W."/>
            <person name="Cui Y."/>
            <person name="Zhang H."/>
            <person name="O'Toole P.W."/>
        </authorList>
    </citation>
    <scope>NUCLEOTIDE SEQUENCE [LARGE SCALE GENOMIC DNA]</scope>
    <source>
        <strain evidence="2 3">DSM 5707</strain>
    </source>
</reference>
<keyword evidence="1" id="KW-1133">Transmembrane helix</keyword>
<feature type="transmembrane region" description="Helical" evidence="1">
    <location>
        <begin position="21"/>
        <end position="38"/>
    </location>
</feature>
<keyword evidence="1" id="KW-0472">Membrane</keyword>
<dbReference type="Proteomes" id="UP000051957">
    <property type="component" value="Unassembled WGS sequence"/>
</dbReference>
<proteinExistence type="predicted"/>
<dbReference type="EMBL" id="AZGK01000002">
    <property type="protein sequence ID" value="KRM47312.1"/>
    <property type="molecule type" value="Genomic_DNA"/>
</dbReference>
<sequence>MDKSTQKSNRTQTVYNHETHWLGLALGLGFGLAIDALSGFKTGTFFTFVGIVLGMSGLLDFKKK</sequence>
<evidence type="ECO:0000313" key="3">
    <source>
        <dbReference type="Proteomes" id="UP000051957"/>
    </source>
</evidence>
<organism evidence="2 3">
    <name type="scientific">Lentilactobacillus parabuchneri DSM 5707 = NBRC 107865</name>
    <dbReference type="NCBI Taxonomy" id="1423784"/>
    <lineage>
        <taxon>Bacteria</taxon>
        <taxon>Bacillati</taxon>
        <taxon>Bacillota</taxon>
        <taxon>Bacilli</taxon>
        <taxon>Lactobacillales</taxon>
        <taxon>Lactobacillaceae</taxon>
        <taxon>Lentilactobacillus</taxon>
    </lineage>
</organism>
<gene>
    <name evidence="2" type="ORF">FC51_GL001012</name>
</gene>
<evidence type="ECO:0000313" key="2">
    <source>
        <dbReference type="EMBL" id="KRM47312.1"/>
    </source>
</evidence>
<dbReference type="PATRIC" id="fig|1423784.4.peg.1021"/>
<accession>A0A0R1YXH8</accession>
<protein>
    <submittedName>
        <fullName evidence="2">Uncharacterized protein</fullName>
    </submittedName>
</protein>
<dbReference type="RefSeq" id="WP_057909843.1">
    <property type="nucleotide sequence ID" value="NZ_AZGK01000002.1"/>
</dbReference>
<dbReference type="GeneID" id="69802910"/>
<comment type="caution">
    <text evidence="2">The sequence shown here is derived from an EMBL/GenBank/DDBJ whole genome shotgun (WGS) entry which is preliminary data.</text>
</comment>
<keyword evidence="1" id="KW-0812">Transmembrane</keyword>
<evidence type="ECO:0000256" key="1">
    <source>
        <dbReference type="SAM" id="Phobius"/>
    </source>
</evidence>